<accession>A0A914XSE5</accession>
<dbReference type="WBParaSite" id="PSU_v2.g10197.t1">
    <property type="protein sequence ID" value="PSU_v2.g10197.t1"/>
    <property type="gene ID" value="PSU_v2.g10197"/>
</dbReference>
<protein>
    <submittedName>
        <fullName evidence="2">Uncharacterized protein</fullName>
    </submittedName>
</protein>
<proteinExistence type="predicted"/>
<keyword evidence="1" id="KW-1185">Reference proteome</keyword>
<sequence length="194" mass="21086">MFDVDGTPLDTHVTVYHSGQYDTLPTTSNIETTPLKAVEKDDFAAKLGSKITGFFKKGAAHQDYPTTEIYEGPIATTSRITDVDGSPLDTHVQVYHSGRSDLPSTTAIIETQPIEAEDVEKAPTLSSRITGFFKKGAAHQDYPSTEVYEGPITSTTKINDINGLPLETHVSVYHPGRSDLPVTTITHAEAQQKP</sequence>
<dbReference type="Proteomes" id="UP000887577">
    <property type="component" value="Unplaced"/>
</dbReference>
<organism evidence="1 2">
    <name type="scientific">Panagrolaimus superbus</name>
    <dbReference type="NCBI Taxonomy" id="310955"/>
    <lineage>
        <taxon>Eukaryota</taxon>
        <taxon>Metazoa</taxon>
        <taxon>Ecdysozoa</taxon>
        <taxon>Nematoda</taxon>
        <taxon>Chromadorea</taxon>
        <taxon>Rhabditida</taxon>
        <taxon>Tylenchina</taxon>
        <taxon>Panagrolaimomorpha</taxon>
        <taxon>Panagrolaimoidea</taxon>
        <taxon>Panagrolaimidae</taxon>
        <taxon>Panagrolaimus</taxon>
    </lineage>
</organism>
<evidence type="ECO:0000313" key="2">
    <source>
        <dbReference type="WBParaSite" id="PSU_v2.g10197.t1"/>
    </source>
</evidence>
<reference evidence="2" key="1">
    <citation type="submission" date="2022-11" db="UniProtKB">
        <authorList>
            <consortium name="WormBaseParasite"/>
        </authorList>
    </citation>
    <scope>IDENTIFICATION</scope>
</reference>
<dbReference type="AlphaFoldDB" id="A0A914XSE5"/>
<evidence type="ECO:0000313" key="1">
    <source>
        <dbReference type="Proteomes" id="UP000887577"/>
    </source>
</evidence>
<name>A0A914XSE5_9BILA</name>